<protein>
    <submittedName>
        <fullName evidence="2">Uncharacterized protein</fullName>
    </submittedName>
</protein>
<name>A0A512C213_9HYPH</name>
<dbReference type="AlphaFoldDB" id="A0A512C213"/>
<evidence type="ECO:0000313" key="2">
    <source>
        <dbReference type="EMBL" id="GEO18246.1"/>
    </source>
</evidence>
<keyword evidence="1" id="KW-0472">Membrane</keyword>
<evidence type="ECO:0000256" key="1">
    <source>
        <dbReference type="SAM" id="Phobius"/>
    </source>
</evidence>
<dbReference type="Proteomes" id="UP000321085">
    <property type="component" value="Unassembled WGS sequence"/>
</dbReference>
<comment type="caution">
    <text evidence="2">The sequence shown here is derived from an EMBL/GenBank/DDBJ whole genome shotgun (WGS) entry which is preliminary data.</text>
</comment>
<feature type="transmembrane region" description="Helical" evidence="1">
    <location>
        <begin position="16"/>
        <end position="39"/>
    </location>
</feature>
<organism evidence="2 3">
    <name type="scientific">Microvirga aerophila</name>
    <dbReference type="NCBI Taxonomy" id="670291"/>
    <lineage>
        <taxon>Bacteria</taxon>
        <taxon>Pseudomonadati</taxon>
        <taxon>Pseudomonadota</taxon>
        <taxon>Alphaproteobacteria</taxon>
        <taxon>Hyphomicrobiales</taxon>
        <taxon>Methylobacteriaceae</taxon>
        <taxon>Microvirga</taxon>
    </lineage>
</organism>
<reference evidence="2 3" key="1">
    <citation type="submission" date="2019-07" db="EMBL/GenBank/DDBJ databases">
        <title>Whole genome shotgun sequence of Microvirga aerophila NBRC 106136.</title>
        <authorList>
            <person name="Hosoyama A."/>
            <person name="Uohara A."/>
            <person name="Ohji S."/>
            <person name="Ichikawa N."/>
        </authorList>
    </citation>
    <scope>NUCLEOTIDE SEQUENCE [LARGE SCALE GENOMIC DNA]</scope>
    <source>
        <strain evidence="2 3">NBRC 106136</strain>
    </source>
</reference>
<evidence type="ECO:0000313" key="3">
    <source>
        <dbReference type="Proteomes" id="UP000321085"/>
    </source>
</evidence>
<gene>
    <name evidence="2" type="ORF">MAE02_59420</name>
</gene>
<accession>A0A512C213</accession>
<keyword evidence="1" id="KW-1133">Transmembrane helix</keyword>
<keyword evidence="3" id="KW-1185">Reference proteome</keyword>
<proteinExistence type="predicted"/>
<keyword evidence="1" id="KW-0812">Transmembrane</keyword>
<sequence length="82" mass="8837">MNERSPRRTHWDVREVALLGAFLGGFAGMVWKMSEIFLADLSDLATAQLEPLGDMITEIASAALGGAVLLAVVAAIRNRILK</sequence>
<feature type="transmembrane region" description="Helical" evidence="1">
    <location>
        <begin position="59"/>
        <end position="76"/>
    </location>
</feature>
<dbReference type="EMBL" id="BJYU01000170">
    <property type="protein sequence ID" value="GEO18246.1"/>
    <property type="molecule type" value="Genomic_DNA"/>
</dbReference>